<feature type="domain" description="Aldehyde dehydrogenase" evidence="3">
    <location>
        <begin position="13"/>
        <end position="476"/>
    </location>
</feature>
<evidence type="ECO:0000259" key="3">
    <source>
        <dbReference type="Pfam" id="PF00171"/>
    </source>
</evidence>
<reference evidence="4 5" key="1">
    <citation type="submission" date="2015-09" db="EMBL/GenBank/DDBJ databases">
        <title>Draft genome sequence of Alicyclobacillus ferrooxydans DSM 22381.</title>
        <authorList>
            <person name="Hemp J."/>
        </authorList>
    </citation>
    <scope>NUCLEOTIDE SEQUENCE [LARGE SCALE GENOMIC DNA]</scope>
    <source>
        <strain evidence="4 5">TC-34</strain>
    </source>
</reference>
<name>A0A0P9CHE2_9BACL</name>
<dbReference type="GO" id="GO:0004777">
    <property type="term" value="F:succinate-semialdehyde dehydrogenase (NAD+) activity"/>
    <property type="evidence" value="ECO:0007669"/>
    <property type="project" value="TreeGrafter"/>
</dbReference>
<dbReference type="CDD" id="cd07103">
    <property type="entry name" value="ALDH_F5_SSADH_GabD"/>
    <property type="match status" value="1"/>
</dbReference>
<dbReference type="EC" id="1.2.1.16" evidence="4"/>
<comment type="caution">
    <text evidence="4">The sequence shown here is derived from an EMBL/GenBank/DDBJ whole genome shotgun (WGS) entry which is preliminary data.</text>
</comment>
<dbReference type="InterPro" id="IPR016162">
    <property type="entry name" value="Ald_DH_N"/>
</dbReference>
<dbReference type="EMBL" id="LJCO01000077">
    <property type="protein sequence ID" value="KPV42468.1"/>
    <property type="molecule type" value="Genomic_DNA"/>
</dbReference>
<organism evidence="4 5">
    <name type="scientific">Alicyclobacillus ferrooxydans</name>
    <dbReference type="NCBI Taxonomy" id="471514"/>
    <lineage>
        <taxon>Bacteria</taxon>
        <taxon>Bacillati</taxon>
        <taxon>Bacillota</taxon>
        <taxon>Bacilli</taxon>
        <taxon>Bacillales</taxon>
        <taxon>Alicyclobacillaceae</taxon>
        <taxon>Alicyclobacillus</taxon>
    </lineage>
</organism>
<evidence type="ECO:0000256" key="2">
    <source>
        <dbReference type="ARBA" id="ARBA00023002"/>
    </source>
</evidence>
<dbReference type="Proteomes" id="UP000050482">
    <property type="component" value="Unassembled WGS sequence"/>
</dbReference>
<dbReference type="FunFam" id="3.40.309.10:FF:000004">
    <property type="entry name" value="Succinate-semialdehyde dehydrogenase I"/>
    <property type="match status" value="1"/>
</dbReference>
<dbReference type="InterPro" id="IPR016161">
    <property type="entry name" value="Ald_DH/histidinol_DH"/>
</dbReference>
<dbReference type="Gene3D" id="3.40.605.10">
    <property type="entry name" value="Aldehyde Dehydrogenase, Chain A, domain 1"/>
    <property type="match status" value="1"/>
</dbReference>
<dbReference type="InterPro" id="IPR016163">
    <property type="entry name" value="Ald_DH_C"/>
</dbReference>
<dbReference type="SUPFAM" id="SSF53720">
    <property type="entry name" value="ALDH-like"/>
    <property type="match status" value="1"/>
</dbReference>
<evidence type="ECO:0000313" key="4">
    <source>
        <dbReference type="EMBL" id="KPV42468.1"/>
    </source>
</evidence>
<dbReference type="InterPro" id="IPR015590">
    <property type="entry name" value="Aldehyde_DH_dom"/>
</dbReference>
<evidence type="ECO:0000256" key="1">
    <source>
        <dbReference type="ARBA" id="ARBA00009986"/>
    </source>
</evidence>
<dbReference type="PATRIC" id="fig|471514.4.peg.4976"/>
<protein>
    <submittedName>
        <fullName evidence="4">Succinate-semialdehyde dehydrogenase</fullName>
        <ecNumber evidence="4">1.2.1.16</ecNumber>
    </submittedName>
</protein>
<sequence>MGRYQQYIGGEFTDGAGSTDFEVINPATEKATAALTDATPADMAQAIEAAVRVQDEWADRVATDRARYLSEAARLMHERADHLARVMTIEEGKPIAEAIGEVKYAASFLEWFAEEARRVYGDVIPSNSKDKRIMVIKRPVGVTAAITPWNFPAAMITRKLGPALAAGCTMIIKPSELTPLSALEMAKIFDEVGLPKGVLSVVCGTDAPALAKVIMDDNRVRKVSFTGSTEVGKILMRQAADTMKRLSLELGGHAPFLVFEDADLDSAVTNAIASKMRGMGETCVSANRIYVQRSVVEEFTKKLVARMAPMRVGNGLEEGVTVGPLIEPAAIDKVERHVKDAVSKGADLLLGGQRAATGQGETGYFYEPTVLANVNPSMIITQEETFGPVAAIIPFDTEEEVIRYANDTPYGLAAYYFTRDVGRVFRLAEKLQYGILGANDGMPSTAQAPFGGVKQSGLGREGSKYGIEEYLDVKYISLGGIQG</sequence>
<dbReference type="FunFam" id="3.40.605.10:FF:000026">
    <property type="entry name" value="Aldehyde dehydrogenase, putative"/>
    <property type="match status" value="1"/>
</dbReference>
<dbReference type="GO" id="GO:0009450">
    <property type="term" value="P:gamma-aminobutyric acid catabolic process"/>
    <property type="evidence" value="ECO:0007669"/>
    <property type="project" value="TreeGrafter"/>
</dbReference>
<dbReference type="InterPro" id="IPR050740">
    <property type="entry name" value="Aldehyde_DH_Superfamily"/>
</dbReference>
<dbReference type="PANTHER" id="PTHR43353">
    <property type="entry name" value="SUCCINATE-SEMIALDEHYDE DEHYDROGENASE, MITOCHONDRIAL"/>
    <property type="match status" value="1"/>
</dbReference>
<evidence type="ECO:0000313" key="5">
    <source>
        <dbReference type="Proteomes" id="UP000050482"/>
    </source>
</evidence>
<comment type="similarity">
    <text evidence="1">Belongs to the aldehyde dehydrogenase family.</text>
</comment>
<dbReference type="Pfam" id="PF00171">
    <property type="entry name" value="Aldedh"/>
    <property type="match status" value="1"/>
</dbReference>
<keyword evidence="2 4" id="KW-0560">Oxidoreductase</keyword>
<keyword evidence="5" id="KW-1185">Reference proteome</keyword>
<dbReference type="Gene3D" id="3.40.309.10">
    <property type="entry name" value="Aldehyde Dehydrogenase, Chain A, domain 2"/>
    <property type="match status" value="1"/>
</dbReference>
<dbReference type="AlphaFoldDB" id="A0A0P9CHE2"/>
<dbReference type="OrthoDB" id="9758906at2"/>
<dbReference type="STRING" id="471514.AN477_17550"/>
<accession>A0A0P9CHE2</accession>
<gene>
    <name evidence="4" type="primary">gabD</name>
    <name evidence="4" type="ORF">AN477_17550</name>
</gene>
<dbReference type="PANTHER" id="PTHR43353:SF5">
    <property type="entry name" value="SUCCINATE-SEMIALDEHYDE DEHYDROGENASE, MITOCHONDRIAL"/>
    <property type="match status" value="1"/>
</dbReference>
<dbReference type="FunFam" id="3.40.605.10:FF:000005">
    <property type="entry name" value="Succinate-semialdehyde dehydrogenase I"/>
    <property type="match status" value="1"/>
</dbReference>
<proteinExistence type="inferred from homology"/>